<gene>
    <name evidence="3" type="ORF">CCAM_LOCUS10816</name>
</gene>
<organism evidence="3 4">
    <name type="scientific">Cuscuta campestris</name>
    <dbReference type="NCBI Taxonomy" id="132261"/>
    <lineage>
        <taxon>Eukaryota</taxon>
        <taxon>Viridiplantae</taxon>
        <taxon>Streptophyta</taxon>
        <taxon>Embryophyta</taxon>
        <taxon>Tracheophyta</taxon>
        <taxon>Spermatophyta</taxon>
        <taxon>Magnoliopsida</taxon>
        <taxon>eudicotyledons</taxon>
        <taxon>Gunneridae</taxon>
        <taxon>Pentapetalae</taxon>
        <taxon>asterids</taxon>
        <taxon>lamiids</taxon>
        <taxon>Solanales</taxon>
        <taxon>Convolvulaceae</taxon>
        <taxon>Cuscuteae</taxon>
        <taxon>Cuscuta</taxon>
        <taxon>Cuscuta subgen. Grammica</taxon>
        <taxon>Cuscuta sect. Cleistogrammica</taxon>
    </lineage>
</organism>
<sequence length="412" mass="45410">MASPKSSSTILVVDPAAEAFEEMYCLNPLLRPDVLVSGFGRVTVLDAVPLRATIVVASSSKAPPFKAKKLKVVSKKTRNSLLVTVLEMGREEETHHGPPSRDTSGSVAAVPDQEVVPTRNQRKRKILLAEEEKAAHEQDVLLADAPPANHPAVQKDGKLVPLTNEDGEDVQAEANAASLSAMLRDEGKILSSLQETMDGFHKEMQKTVQGFHKEVMSKLSLINACRSGAEFSSGVNFMASVETDLSHLRKLVNAEHEQVAELEMQAMAKSEEVIRLQGLLKESKESAVQLTNSMAELEDKLRQPEGRRAEMDIELAEAILLQRSAEAERDRAVADFLQSPAFKEACLGQFAEYYDSWIQTEAGLKKLGDEGPKLLEAGVYHGIQLILRRTRRVDPFFPPPPELIFRICMIPI</sequence>
<keyword evidence="1" id="KW-0175">Coiled coil</keyword>
<evidence type="ECO:0000313" key="4">
    <source>
        <dbReference type="Proteomes" id="UP000595140"/>
    </source>
</evidence>
<evidence type="ECO:0000313" key="3">
    <source>
        <dbReference type="EMBL" id="VFQ69040.1"/>
    </source>
</evidence>
<keyword evidence="4" id="KW-1185">Reference proteome</keyword>
<proteinExistence type="predicted"/>
<dbReference type="Proteomes" id="UP000595140">
    <property type="component" value="Unassembled WGS sequence"/>
</dbReference>
<evidence type="ECO:0000256" key="1">
    <source>
        <dbReference type="SAM" id="Coils"/>
    </source>
</evidence>
<accession>A0A484KUQ6</accession>
<reference evidence="3 4" key="1">
    <citation type="submission" date="2018-04" db="EMBL/GenBank/DDBJ databases">
        <authorList>
            <person name="Vogel A."/>
        </authorList>
    </citation>
    <scope>NUCLEOTIDE SEQUENCE [LARGE SCALE GENOMIC DNA]</scope>
</reference>
<feature type="region of interest" description="Disordered" evidence="2">
    <location>
        <begin position="89"/>
        <end position="122"/>
    </location>
</feature>
<feature type="coiled-coil region" evidence="1">
    <location>
        <begin position="245"/>
        <end position="300"/>
    </location>
</feature>
<dbReference type="EMBL" id="OOIL02000758">
    <property type="protein sequence ID" value="VFQ69040.1"/>
    <property type="molecule type" value="Genomic_DNA"/>
</dbReference>
<dbReference type="AlphaFoldDB" id="A0A484KUQ6"/>
<name>A0A484KUQ6_9ASTE</name>
<protein>
    <submittedName>
        <fullName evidence="3">Uncharacterized protein</fullName>
    </submittedName>
</protein>
<evidence type="ECO:0000256" key="2">
    <source>
        <dbReference type="SAM" id="MobiDB-lite"/>
    </source>
</evidence>